<evidence type="ECO:0000256" key="6">
    <source>
        <dbReference type="ARBA" id="ARBA00023126"/>
    </source>
</evidence>
<dbReference type="FunFam" id="3.20.20.70:FF:000018">
    <property type="entry name" value="Probable transaldolase"/>
    <property type="match status" value="1"/>
</dbReference>
<evidence type="ECO:0000256" key="4">
    <source>
        <dbReference type="ARBA" id="ARBA00022490"/>
    </source>
</evidence>
<dbReference type="PROSITE" id="PS00958">
    <property type="entry name" value="TRANSALDOLASE_2"/>
    <property type="match status" value="1"/>
</dbReference>
<dbReference type="Pfam" id="PF00923">
    <property type="entry name" value="TAL_FSA"/>
    <property type="match status" value="1"/>
</dbReference>
<organism evidence="10">
    <name type="scientific">Tepidanaerobacter syntrophicus</name>
    <dbReference type="NCBI Taxonomy" id="224999"/>
    <lineage>
        <taxon>Bacteria</taxon>
        <taxon>Bacillati</taxon>
        <taxon>Bacillota</taxon>
        <taxon>Clostridia</taxon>
        <taxon>Thermosediminibacterales</taxon>
        <taxon>Tepidanaerobacteraceae</taxon>
        <taxon>Tepidanaerobacter</taxon>
    </lineage>
</organism>
<dbReference type="AlphaFoldDB" id="A0A0U9HG32"/>
<dbReference type="InterPro" id="IPR001585">
    <property type="entry name" value="TAL/FSA"/>
</dbReference>
<gene>
    <name evidence="9" type="primary">tal</name>
    <name evidence="10" type="ORF">TSYNT_939</name>
</gene>
<accession>A0A0U9HG32</accession>
<dbReference type="UniPathway" id="UPA00115">
    <property type="reaction ID" value="UER00414"/>
</dbReference>
<dbReference type="PANTHER" id="PTHR10683:SF40">
    <property type="entry name" value="FRUCTOSE-6-PHOSPHATE ALDOLASE 1-RELATED"/>
    <property type="match status" value="1"/>
</dbReference>
<dbReference type="Gene3D" id="3.20.20.70">
    <property type="entry name" value="Aldolase class I"/>
    <property type="match status" value="1"/>
</dbReference>
<comment type="subcellular location">
    <subcellularLocation>
        <location evidence="1 9">Cytoplasm</location>
    </subcellularLocation>
</comment>
<dbReference type="CDD" id="cd00956">
    <property type="entry name" value="Transaldolase_FSA"/>
    <property type="match status" value="1"/>
</dbReference>
<keyword evidence="7 9" id="KW-0704">Schiff base</keyword>
<evidence type="ECO:0000256" key="3">
    <source>
        <dbReference type="ARBA" id="ARBA00005740"/>
    </source>
</evidence>
<dbReference type="GO" id="GO:0004801">
    <property type="term" value="F:transaldolase activity"/>
    <property type="evidence" value="ECO:0007669"/>
    <property type="project" value="UniProtKB-UniRule"/>
</dbReference>
<dbReference type="SUPFAM" id="SSF51569">
    <property type="entry name" value="Aldolase"/>
    <property type="match status" value="1"/>
</dbReference>
<dbReference type="InterPro" id="IPR004731">
    <property type="entry name" value="Transaldolase_3B/F6P_aldolase"/>
</dbReference>
<dbReference type="RefSeq" id="WP_059033333.1">
    <property type="nucleotide sequence ID" value="NZ_BSDN01000013.1"/>
</dbReference>
<dbReference type="NCBIfam" id="TIGR00875">
    <property type="entry name" value="fsa_talC_mipB"/>
    <property type="match status" value="1"/>
</dbReference>
<dbReference type="InterPro" id="IPR022999">
    <property type="entry name" value="Transaldolase_3B"/>
</dbReference>
<comment type="catalytic activity">
    <reaction evidence="8 9">
        <text>D-sedoheptulose 7-phosphate + D-glyceraldehyde 3-phosphate = D-erythrose 4-phosphate + beta-D-fructose 6-phosphate</text>
        <dbReference type="Rhea" id="RHEA:17053"/>
        <dbReference type="ChEBI" id="CHEBI:16897"/>
        <dbReference type="ChEBI" id="CHEBI:57483"/>
        <dbReference type="ChEBI" id="CHEBI:57634"/>
        <dbReference type="ChEBI" id="CHEBI:59776"/>
        <dbReference type="EC" id="2.2.1.2"/>
    </reaction>
</comment>
<dbReference type="EMBL" id="DF977003">
    <property type="protein sequence ID" value="GAQ25792.1"/>
    <property type="molecule type" value="Genomic_DNA"/>
</dbReference>
<dbReference type="InterPro" id="IPR013785">
    <property type="entry name" value="Aldolase_TIM"/>
</dbReference>
<dbReference type="PROSITE" id="PS01054">
    <property type="entry name" value="TRANSALDOLASE_1"/>
    <property type="match status" value="1"/>
</dbReference>
<sequence length="215" mass="23549">MKFFIDTANVDEIREAAATGIICGVTTNPTLVAKEGRDFRETILEITSIVDGPISAEVISLDADGMVKEAEEIAAWHPNIVIKIPMTWEGLKATSRLSKKNIKTNVTLVFNPNQALAAARAGATYVSPFIGRFTDITQDGIELVANISEIFTMYDIPTQIIAASIRTPMDVFEAARAGADIATVPFKVLQQMIKHPLTDTGIEKFLDDWKKVPKK</sequence>
<dbReference type="Proteomes" id="UP000062160">
    <property type="component" value="Unassembled WGS sequence"/>
</dbReference>
<dbReference type="GO" id="GO:0005975">
    <property type="term" value="P:carbohydrate metabolic process"/>
    <property type="evidence" value="ECO:0007669"/>
    <property type="project" value="InterPro"/>
</dbReference>
<dbReference type="EC" id="2.2.1.2" evidence="9"/>
<keyword evidence="5 9" id="KW-0808">Transferase</keyword>
<evidence type="ECO:0000256" key="7">
    <source>
        <dbReference type="ARBA" id="ARBA00023270"/>
    </source>
</evidence>
<evidence type="ECO:0000256" key="2">
    <source>
        <dbReference type="ARBA" id="ARBA00004857"/>
    </source>
</evidence>
<dbReference type="InterPro" id="IPR018225">
    <property type="entry name" value="Transaldolase_AS"/>
</dbReference>
<comment type="similarity">
    <text evidence="3 9">Belongs to the transaldolase family. Type 3B subfamily.</text>
</comment>
<dbReference type="InterPro" id="IPR033919">
    <property type="entry name" value="TSA/FSA_arc/bac"/>
</dbReference>
<dbReference type="GO" id="GO:0016832">
    <property type="term" value="F:aldehyde-lyase activity"/>
    <property type="evidence" value="ECO:0007669"/>
    <property type="project" value="InterPro"/>
</dbReference>
<evidence type="ECO:0000256" key="9">
    <source>
        <dbReference type="HAMAP-Rule" id="MF_00494"/>
    </source>
</evidence>
<evidence type="ECO:0000313" key="10">
    <source>
        <dbReference type="EMBL" id="GAQ25792.1"/>
    </source>
</evidence>
<protein>
    <recommendedName>
        <fullName evidence="9">Probable transaldolase</fullName>
        <ecNumber evidence="9">2.2.1.2</ecNumber>
    </recommendedName>
</protein>
<evidence type="ECO:0000256" key="5">
    <source>
        <dbReference type="ARBA" id="ARBA00022679"/>
    </source>
</evidence>
<dbReference type="GO" id="GO:0006098">
    <property type="term" value="P:pentose-phosphate shunt"/>
    <property type="evidence" value="ECO:0007669"/>
    <property type="project" value="UniProtKB-UniRule"/>
</dbReference>
<dbReference type="PANTHER" id="PTHR10683">
    <property type="entry name" value="TRANSALDOLASE"/>
    <property type="match status" value="1"/>
</dbReference>
<evidence type="ECO:0000256" key="8">
    <source>
        <dbReference type="ARBA" id="ARBA00048810"/>
    </source>
</evidence>
<reference evidence="10" key="1">
    <citation type="journal article" date="2016" name="Genome Announc.">
        <title>Draft Genome Sequence of the Syntrophic Lactate-Degrading Bacterium Tepidanaerobacter syntrophicus JLT.</title>
        <authorList>
            <person name="Matsuura N."/>
            <person name="Ohashi A."/>
            <person name="Tourlousse D.M."/>
            <person name="Sekiguchi Y."/>
        </authorList>
    </citation>
    <scope>NUCLEOTIDE SEQUENCE [LARGE SCALE GENOMIC DNA]</scope>
    <source>
        <strain evidence="10">JL</strain>
    </source>
</reference>
<dbReference type="GO" id="GO:0005737">
    <property type="term" value="C:cytoplasm"/>
    <property type="evidence" value="ECO:0007669"/>
    <property type="project" value="UniProtKB-SubCell"/>
</dbReference>
<evidence type="ECO:0000256" key="1">
    <source>
        <dbReference type="ARBA" id="ARBA00004496"/>
    </source>
</evidence>
<dbReference type="HAMAP" id="MF_00494">
    <property type="entry name" value="Transaldolase_3b"/>
    <property type="match status" value="1"/>
</dbReference>
<keyword evidence="6 9" id="KW-0570">Pentose shunt</keyword>
<comment type="pathway">
    <text evidence="2 9">Carbohydrate degradation; pentose phosphate pathway; D-glyceraldehyde 3-phosphate and beta-D-fructose 6-phosphate from D-ribose 5-phosphate and D-xylulose 5-phosphate (non-oxidative stage): step 2/3.</text>
</comment>
<name>A0A0U9HG32_9FIRM</name>
<keyword evidence="4 9" id="KW-0963">Cytoplasm</keyword>
<dbReference type="OrthoDB" id="9807051at2"/>
<comment type="function">
    <text evidence="9">Transaldolase is important for the balance of metabolites in the pentose-phosphate pathway.</text>
</comment>
<evidence type="ECO:0000313" key="11">
    <source>
        <dbReference type="Proteomes" id="UP000062160"/>
    </source>
</evidence>
<feature type="active site" description="Schiff-base intermediate with substrate" evidence="9">
    <location>
        <position position="83"/>
    </location>
</feature>
<dbReference type="STRING" id="224999.GCA_001485475_01828"/>
<keyword evidence="11" id="KW-1185">Reference proteome</keyword>
<proteinExistence type="inferred from homology"/>